<accession>A0A7H8N6V3</accession>
<dbReference type="NCBIfam" id="NF011620">
    <property type="entry name" value="PRK15046.1"/>
    <property type="match status" value="1"/>
</dbReference>
<dbReference type="PANTHER" id="PTHR30006">
    <property type="entry name" value="THIAMINE-BINDING PERIPLASMIC PROTEIN-RELATED"/>
    <property type="match status" value="1"/>
</dbReference>
<dbReference type="PIRSF" id="PIRSF002825">
    <property type="entry name" value="CfbpA"/>
    <property type="match status" value="1"/>
</dbReference>
<evidence type="ECO:0000256" key="1">
    <source>
        <dbReference type="ARBA" id="ARBA00004418"/>
    </source>
</evidence>
<dbReference type="SUPFAM" id="SSF53850">
    <property type="entry name" value="Periplasmic binding protein-like II"/>
    <property type="match status" value="1"/>
</dbReference>
<sequence>MRTPARYRGYLKPTAALGGALLLAATLSACSETADKNAKVVTVYSADGLKGEDGKGWYDTVFKEFEKKTGIEVKYVEGGSGEMVQRAVREKSNTQADVLITLPPFIQQADKKGLLKAYTPKGSEAVAPSDKDADGKWTSVVNNYFSFAYNKKELKQPPKTWEELLEGKYKNKLQYSTPGVAGDGTAVVIKAMHDFGGKDAAMKYLGDLQSNNVGPSSSTSKLAPKVDKGELLVSNGDVQMNYAQSKSMPNLGIWFPAKDGGPRTTFALPYAAGLVNKAPHNANAQKFLDYLLSEEAQRQVSAVGGGFAARTDINATDPNATALAELMKGVEVFKPDWKDIDEHYTEYIDAWKSATGN</sequence>
<comment type="subcellular location">
    <subcellularLocation>
        <location evidence="1">Periplasm</location>
    </subcellularLocation>
</comment>
<keyword evidence="7" id="KW-1185">Reference proteome</keyword>
<organism evidence="6 7">
    <name type="scientific">Streptomyces buecherae</name>
    <dbReference type="NCBI Taxonomy" id="2763006"/>
    <lineage>
        <taxon>Bacteria</taxon>
        <taxon>Bacillati</taxon>
        <taxon>Actinomycetota</taxon>
        <taxon>Actinomycetes</taxon>
        <taxon>Kitasatosporales</taxon>
        <taxon>Streptomycetaceae</taxon>
        <taxon>Streptomyces</taxon>
    </lineage>
</organism>
<keyword evidence="3 5" id="KW-0732">Signal</keyword>
<keyword evidence="4" id="KW-0574">Periplasm</keyword>
<dbReference type="GO" id="GO:0015888">
    <property type="term" value="P:thiamine transport"/>
    <property type="evidence" value="ECO:0007669"/>
    <property type="project" value="TreeGrafter"/>
</dbReference>
<dbReference type="PROSITE" id="PS51257">
    <property type="entry name" value="PROKAR_LIPOPROTEIN"/>
    <property type="match status" value="1"/>
</dbReference>
<dbReference type="InterPro" id="IPR026045">
    <property type="entry name" value="Ferric-bd"/>
</dbReference>
<dbReference type="GO" id="GO:0030288">
    <property type="term" value="C:outer membrane-bounded periplasmic space"/>
    <property type="evidence" value="ECO:0007669"/>
    <property type="project" value="TreeGrafter"/>
</dbReference>
<dbReference type="PANTHER" id="PTHR30006:SF3">
    <property type="entry name" value="THIAMINE-BINDING PERIPLASMIC PROTEIN"/>
    <property type="match status" value="1"/>
</dbReference>
<dbReference type="GO" id="GO:0030976">
    <property type="term" value="F:thiamine pyrophosphate binding"/>
    <property type="evidence" value="ECO:0007669"/>
    <property type="project" value="TreeGrafter"/>
</dbReference>
<dbReference type="Gene3D" id="3.40.190.10">
    <property type="entry name" value="Periplasmic binding protein-like II"/>
    <property type="match status" value="2"/>
</dbReference>
<dbReference type="RefSeq" id="WP_176161817.1">
    <property type="nucleotide sequence ID" value="NZ_CP054929.1"/>
</dbReference>
<dbReference type="AlphaFoldDB" id="A0A7H8N6V3"/>
<dbReference type="Pfam" id="PF01547">
    <property type="entry name" value="SBP_bac_1"/>
    <property type="match status" value="1"/>
</dbReference>
<proteinExistence type="predicted"/>
<reference evidence="6 7" key="1">
    <citation type="submission" date="2020-06" db="EMBL/GenBank/DDBJ databases">
        <title>Genome mining for natural products.</title>
        <authorList>
            <person name="Zhang B."/>
            <person name="Shi J."/>
            <person name="Ge H."/>
        </authorList>
    </citation>
    <scope>NUCLEOTIDE SEQUENCE [LARGE SCALE GENOMIC DNA]</scope>
    <source>
        <strain evidence="6 7">NA00687</strain>
    </source>
</reference>
<evidence type="ECO:0000256" key="2">
    <source>
        <dbReference type="ARBA" id="ARBA00022448"/>
    </source>
</evidence>
<evidence type="ECO:0000313" key="6">
    <source>
        <dbReference type="EMBL" id="QKW50082.1"/>
    </source>
</evidence>
<dbReference type="InterPro" id="IPR006059">
    <property type="entry name" value="SBP"/>
</dbReference>
<dbReference type="EMBL" id="CP054929">
    <property type="protein sequence ID" value="QKW50082.1"/>
    <property type="molecule type" value="Genomic_DNA"/>
</dbReference>
<evidence type="ECO:0000313" key="7">
    <source>
        <dbReference type="Proteomes" id="UP000509303"/>
    </source>
</evidence>
<dbReference type="GO" id="GO:0030975">
    <property type="term" value="F:thiamine binding"/>
    <property type="evidence" value="ECO:0007669"/>
    <property type="project" value="TreeGrafter"/>
</dbReference>
<evidence type="ECO:0000256" key="4">
    <source>
        <dbReference type="ARBA" id="ARBA00022764"/>
    </source>
</evidence>
<dbReference type="Proteomes" id="UP000509303">
    <property type="component" value="Chromosome"/>
</dbReference>
<name>A0A7H8N6V3_9ACTN</name>
<evidence type="ECO:0000256" key="5">
    <source>
        <dbReference type="SAM" id="SignalP"/>
    </source>
</evidence>
<feature type="chain" id="PRO_5038831929" evidence="5">
    <location>
        <begin position="32"/>
        <end position="357"/>
    </location>
</feature>
<protein>
    <submittedName>
        <fullName evidence="6">2-aminoethylphosphonate ABC transporter substrate-binding protein</fullName>
    </submittedName>
</protein>
<keyword evidence="2" id="KW-0813">Transport</keyword>
<feature type="signal peptide" evidence="5">
    <location>
        <begin position="1"/>
        <end position="31"/>
    </location>
</feature>
<gene>
    <name evidence="6" type="ORF">HUT08_11625</name>
</gene>
<evidence type="ECO:0000256" key="3">
    <source>
        <dbReference type="ARBA" id="ARBA00022729"/>
    </source>
</evidence>